<proteinExistence type="predicted"/>
<dbReference type="OMA" id="PAHETHR"/>
<feature type="compositionally biased region" description="Basic and acidic residues" evidence="1">
    <location>
        <begin position="130"/>
        <end position="139"/>
    </location>
</feature>
<feature type="compositionally biased region" description="Polar residues" evidence="1">
    <location>
        <begin position="101"/>
        <end position="113"/>
    </location>
</feature>
<feature type="region of interest" description="Disordered" evidence="1">
    <location>
        <begin position="177"/>
        <end position="289"/>
    </location>
</feature>
<feature type="compositionally biased region" description="Basic and acidic residues" evidence="1">
    <location>
        <begin position="243"/>
        <end position="257"/>
    </location>
</feature>
<feature type="compositionally biased region" description="Low complexity" evidence="1">
    <location>
        <begin position="356"/>
        <end position="372"/>
    </location>
</feature>
<dbReference type="Proteomes" id="UP000054270">
    <property type="component" value="Unassembled WGS sequence"/>
</dbReference>
<dbReference type="EMBL" id="KN817536">
    <property type="protein sequence ID" value="KJA24559.1"/>
    <property type="molecule type" value="Genomic_DNA"/>
</dbReference>
<name>A0A0D2P0Y1_HYPSF</name>
<feature type="region of interest" description="Disordered" evidence="1">
    <location>
        <begin position="336"/>
        <end position="372"/>
    </location>
</feature>
<feature type="compositionally biased region" description="Low complexity" evidence="1">
    <location>
        <begin position="267"/>
        <end position="282"/>
    </location>
</feature>
<feature type="compositionally biased region" description="Polar residues" evidence="1">
    <location>
        <begin position="140"/>
        <end position="153"/>
    </location>
</feature>
<feature type="compositionally biased region" description="Polar residues" evidence="1">
    <location>
        <begin position="336"/>
        <end position="355"/>
    </location>
</feature>
<feature type="region of interest" description="Disordered" evidence="1">
    <location>
        <begin position="1"/>
        <end position="153"/>
    </location>
</feature>
<accession>A0A0D2P0Y1</accession>
<gene>
    <name evidence="2" type="ORF">HYPSUDRAFT_38607</name>
</gene>
<feature type="compositionally biased region" description="Polar residues" evidence="1">
    <location>
        <begin position="8"/>
        <end position="23"/>
    </location>
</feature>
<organism evidence="2 3">
    <name type="scientific">Hypholoma sublateritium (strain FD-334 SS-4)</name>
    <dbReference type="NCBI Taxonomy" id="945553"/>
    <lineage>
        <taxon>Eukaryota</taxon>
        <taxon>Fungi</taxon>
        <taxon>Dikarya</taxon>
        <taxon>Basidiomycota</taxon>
        <taxon>Agaricomycotina</taxon>
        <taxon>Agaricomycetes</taxon>
        <taxon>Agaricomycetidae</taxon>
        <taxon>Agaricales</taxon>
        <taxon>Agaricineae</taxon>
        <taxon>Strophariaceae</taxon>
        <taxon>Hypholoma</taxon>
    </lineage>
</organism>
<dbReference type="STRING" id="945553.A0A0D2P0Y1"/>
<feature type="compositionally biased region" description="Polar residues" evidence="1">
    <location>
        <begin position="220"/>
        <end position="231"/>
    </location>
</feature>
<evidence type="ECO:0000256" key="1">
    <source>
        <dbReference type="SAM" id="MobiDB-lite"/>
    </source>
</evidence>
<feature type="compositionally biased region" description="Basic and acidic residues" evidence="1">
    <location>
        <begin position="48"/>
        <end position="60"/>
    </location>
</feature>
<protein>
    <submittedName>
        <fullName evidence="2">Uncharacterized protein</fullName>
    </submittedName>
</protein>
<feature type="compositionally biased region" description="Low complexity" evidence="1">
    <location>
        <begin position="74"/>
        <end position="85"/>
    </location>
</feature>
<keyword evidence="3" id="KW-1185">Reference proteome</keyword>
<dbReference type="OrthoDB" id="2413468at2759"/>
<evidence type="ECO:0000313" key="2">
    <source>
        <dbReference type="EMBL" id="KJA24559.1"/>
    </source>
</evidence>
<reference evidence="3" key="1">
    <citation type="submission" date="2014-04" db="EMBL/GenBank/DDBJ databases">
        <title>Evolutionary Origins and Diversification of the Mycorrhizal Mutualists.</title>
        <authorList>
            <consortium name="DOE Joint Genome Institute"/>
            <consortium name="Mycorrhizal Genomics Consortium"/>
            <person name="Kohler A."/>
            <person name="Kuo A."/>
            <person name="Nagy L.G."/>
            <person name="Floudas D."/>
            <person name="Copeland A."/>
            <person name="Barry K.W."/>
            <person name="Cichocki N."/>
            <person name="Veneault-Fourrey C."/>
            <person name="LaButti K."/>
            <person name="Lindquist E.A."/>
            <person name="Lipzen A."/>
            <person name="Lundell T."/>
            <person name="Morin E."/>
            <person name="Murat C."/>
            <person name="Riley R."/>
            <person name="Ohm R."/>
            <person name="Sun H."/>
            <person name="Tunlid A."/>
            <person name="Henrissat B."/>
            <person name="Grigoriev I.V."/>
            <person name="Hibbett D.S."/>
            <person name="Martin F."/>
        </authorList>
    </citation>
    <scope>NUCLEOTIDE SEQUENCE [LARGE SCALE GENOMIC DNA]</scope>
    <source>
        <strain evidence="3">FD-334 SS-4</strain>
    </source>
</reference>
<dbReference type="AlphaFoldDB" id="A0A0D2P0Y1"/>
<evidence type="ECO:0000313" key="3">
    <source>
        <dbReference type="Proteomes" id="UP000054270"/>
    </source>
</evidence>
<sequence>MSYKPSAPFSSSYKTRQQPSGEPTPTRPKLSKEASDNLLSYYSSPIADEGRDYSQQRSPEKPQSNRAHVKAKKASAVASTSSSSDYSDDSEVTDARDIPSEASSSVARRSGTPSKGGADKRRIAIVQMDHVSDTARKSNSDTASTNNSIRSRRGNANSFAGLALVAPPDAAVQSYAQLTPPSTAPPAAADNRSNSHLMDDHENGRHRSSSASPAGRLSRDTYTGSVGSAQGTRAAAAPILPADNDKTKKNTKPDDKYNLILAPLDVSQRSATSQSSSPATHSDPVDCGRNVVSPLDRMSSPQMMSPLPIVTPSIGEGKEIDKPVAGPVVVKLDNLASKTSHSTASWRSDSPTPSHGSASIHGSTYSSSATSSYLRYEPAI</sequence>
<feature type="compositionally biased region" description="Low complexity" evidence="1">
    <location>
        <begin position="179"/>
        <end position="189"/>
    </location>
</feature>